<evidence type="ECO:0000256" key="1">
    <source>
        <dbReference type="SAM" id="MobiDB-lite"/>
    </source>
</evidence>
<proteinExistence type="predicted"/>
<gene>
    <name evidence="2" type="ORF">SDC9_70654</name>
</gene>
<feature type="compositionally biased region" description="Basic and acidic residues" evidence="1">
    <location>
        <begin position="212"/>
        <end position="224"/>
    </location>
</feature>
<sequence>MTHDFDQHDTLVAAGGGVQTVDGAGGDVKRGVEADAAGGAGNVVVDGFGDGDEVDPRLLQQQCAFVSAAAADADQRFELVFMISFDDGVGHVEQFFADRHLVRFVAAGPQNGAADGEDAGEGVLIQRHPAVKGEALETVLESGQAVSGVSQSASGGPDRGVQSGAVAARGQNSNTFAHFFRSILQAGGLIRIWPSVVLRRNAMLFTTDNITRADGKSNDRRRESANIGDGRNGPRPRRKSGSAGDDSGKCTVSRKTKKYFFHFFDLI</sequence>
<comment type="caution">
    <text evidence="2">The sequence shown here is derived from an EMBL/GenBank/DDBJ whole genome shotgun (WGS) entry which is preliminary data.</text>
</comment>
<dbReference type="AlphaFoldDB" id="A0A644YCB1"/>
<evidence type="ECO:0000313" key="2">
    <source>
        <dbReference type="EMBL" id="MPM24173.1"/>
    </source>
</evidence>
<reference evidence="2" key="1">
    <citation type="submission" date="2019-08" db="EMBL/GenBank/DDBJ databases">
        <authorList>
            <person name="Kucharzyk K."/>
            <person name="Murdoch R.W."/>
            <person name="Higgins S."/>
            <person name="Loffler F."/>
        </authorList>
    </citation>
    <scope>NUCLEOTIDE SEQUENCE</scope>
</reference>
<organism evidence="2">
    <name type="scientific">bioreactor metagenome</name>
    <dbReference type="NCBI Taxonomy" id="1076179"/>
    <lineage>
        <taxon>unclassified sequences</taxon>
        <taxon>metagenomes</taxon>
        <taxon>ecological metagenomes</taxon>
    </lineage>
</organism>
<feature type="region of interest" description="Disordered" evidence="1">
    <location>
        <begin position="212"/>
        <end position="250"/>
    </location>
</feature>
<name>A0A644YCB1_9ZZZZ</name>
<accession>A0A644YCB1</accession>
<protein>
    <submittedName>
        <fullName evidence="2">Uncharacterized protein</fullName>
    </submittedName>
</protein>
<dbReference type="EMBL" id="VSSQ01004202">
    <property type="protein sequence ID" value="MPM24173.1"/>
    <property type="molecule type" value="Genomic_DNA"/>
</dbReference>